<feature type="signal peptide" evidence="1">
    <location>
        <begin position="1"/>
        <end position="25"/>
    </location>
</feature>
<reference evidence="2" key="1">
    <citation type="submission" date="2022-09" db="EMBL/GenBank/DDBJ databases">
        <title>Shewanella sp. KJ10-1 sp.nov, isolated from marine algae.</title>
        <authorList>
            <person name="Butt M."/>
            <person name="Lee J.K."/>
            <person name="Kim J.M."/>
            <person name="Choi D.G."/>
        </authorList>
    </citation>
    <scope>NUCLEOTIDE SEQUENCE</scope>
    <source>
        <strain evidence="2">KJ10-1</strain>
    </source>
</reference>
<dbReference type="InterPro" id="IPR011990">
    <property type="entry name" value="TPR-like_helical_dom_sf"/>
</dbReference>
<evidence type="ECO:0008006" key="4">
    <source>
        <dbReference type="Google" id="ProtNLM"/>
    </source>
</evidence>
<evidence type="ECO:0000313" key="3">
    <source>
        <dbReference type="Proteomes" id="UP001431192"/>
    </source>
</evidence>
<gene>
    <name evidence="2" type="ORF">N4T56_17095</name>
</gene>
<sequence>MPLSSHLLFSRHNIMLCLLMGLLSACSLHPAKKQQSTALPSFNYSLVSAEQVNDVPAISSLTYLTLSQRDELAAFVLRDSIKALPNRLKVAEFINHKMMNFNYEGQNYTSTESWKNQSGNCMALALLTYSVAKELNVHTVFQVVHAAPILTNITSDILVTSDHVRTYLYDEKPDGHFLSGGVATVIDYFPDRFDRTGAIVSEKQFLAMFYRNLAADAMLEKQYQQAFLLLNKGLTLAPDYEALINMMAITHRRLGDEHTAEKLYRYALANNTNSISVLSNYRLLLELQNRTAEAQNINQHLLAIESSNPYSYYSLGIEALEFKDYKTTVIFLEKFIDSAPYFHPAYYALARAHVGLGQHKKAQDILQQAIALTDMPASKRNYLAKLNMLKDK</sequence>
<dbReference type="SUPFAM" id="SSF48452">
    <property type="entry name" value="TPR-like"/>
    <property type="match status" value="1"/>
</dbReference>
<organism evidence="2 3">
    <name type="scientific">Shewanella phaeophyticola</name>
    <dbReference type="NCBI Taxonomy" id="2978345"/>
    <lineage>
        <taxon>Bacteria</taxon>
        <taxon>Pseudomonadati</taxon>
        <taxon>Pseudomonadota</taxon>
        <taxon>Gammaproteobacteria</taxon>
        <taxon>Alteromonadales</taxon>
        <taxon>Shewanellaceae</taxon>
        <taxon>Shewanella</taxon>
    </lineage>
</organism>
<dbReference type="SMART" id="SM00028">
    <property type="entry name" value="TPR"/>
    <property type="match status" value="4"/>
</dbReference>
<keyword evidence="3" id="KW-1185">Reference proteome</keyword>
<protein>
    <recommendedName>
        <fullName evidence="4">Tetratricopeptide repeat protein</fullName>
    </recommendedName>
</protein>
<comment type="caution">
    <text evidence="2">The sequence shown here is derived from an EMBL/GenBank/DDBJ whole genome shotgun (WGS) entry which is preliminary data.</text>
</comment>
<evidence type="ECO:0000256" key="1">
    <source>
        <dbReference type="SAM" id="SignalP"/>
    </source>
</evidence>
<accession>A0ABT2P5G7</accession>
<feature type="chain" id="PRO_5047056851" description="Tetratricopeptide repeat protein" evidence="1">
    <location>
        <begin position="26"/>
        <end position="392"/>
    </location>
</feature>
<dbReference type="EMBL" id="JAODOQ010000001">
    <property type="protein sequence ID" value="MCT8987864.1"/>
    <property type="molecule type" value="Genomic_DNA"/>
</dbReference>
<keyword evidence="1" id="KW-0732">Signal</keyword>
<dbReference type="Gene3D" id="1.25.40.10">
    <property type="entry name" value="Tetratricopeptide repeat domain"/>
    <property type="match status" value="1"/>
</dbReference>
<dbReference type="Pfam" id="PF13181">
    <property type="entry name" value="TPR_8"/>
    <property type="match status" value="1"/>
</dbReference>
<dbReference type="InterPro" id="IPR019734">
    <property type="entry name" value="TPR_rpt"/>
</dbReference>
<evidence type="ECO:0000313" key="2">
    <source>
        <dbReference type="EMBL" id="MCT8987864.1"/>
    </source>
</evidence>
<dbReference type="Proteomes" id="UP001431192">
    <property type="component" value="Unassembled WGS sequence"/>
</dbReference>
<proteinExistence type="predicted"/>
<name>A0ABT2P5G7_9GAMM</name>
<dbReference type="RefSeq" id="WP_261734068.1">
    <property type="nucleotide sequence ID" value="NZ_JAODOQ010000001.1"/>
</dbReference>